<dbReference type="Pfam" id="PF05768">
    <property type="entry name" value="Glrx-like"/>
    <property type="match status" value="1"/>
</dbReference>
<dbReference type="EMBL" id="BAAAYG010000003">
    <property type="protein sequence ID" value="GAA3283002.1"/>
    <property type="molecule type" value="Genomic_DNA"/>
</dbReference>
<name>A0ABP6RB50_9MICC</name>
<organism evidence="1 2">
    <name type="scientific">Nesterenkonia halobia</name>
    <dbReference type="NCBI Taxonomy" id="37922"/>
    <lineage>
        <taxon>Bacteria</taxon>
        <taxon>Bacillati</taxon>
        <taxon>Actinomycetota</taxon>
        <taxon>Actinomycetes</taxon>
        <taxon>Micrococcales</taxon>
        <taxon>Micrococcaceae</taxon>
        <taxon>Nesterenkonia</taxon>
    </lineage>
</organism>
<evidence type="ECO:0000313" key="2">
    <source>
        <dbReference type="Proteomes" id="UP001501736"/>
    </source>
</evidence>
<dbReference type="InterPro" id="IPR036249">
    <property type="entry name" value="Thioredoxin-like_sf"/>
</dbReference>
<dbReference type="InterPro" id="IPR008554">
    <property type="entry name" value="Glutaredoxin-like"/>
</dbReference>
<dbReference type="SUPFAM" id="SSF52833">
    <property type="entry name" value="Thioredoxin-like"/>
    <property type="match status" value="1"/>
</dbReference>
<sequence length="89" mass="9778">MPDPDAGPLVEVLTRPGCHLCEEALAVAGEVCAEFALTVREVDISADEELAARHAEEVPVLRIDGAVRDFWRIDPRRMRRLLAEATGRG</sequence>
<gene>
    <name evidence="1" type="ORF">GCM10020260_11070</name>
</gene>
<dbReference type="RefSeq" id="WP_153143992.1">
    <property type="nucleotide sequence ID" value="NZ_BAAAYG010000003.1"/>
</dbReference>
<dbReference type="Gene3D" id="3.40.30.10">
    <property type="entry name" value="Glutaredoxin"/>
    <property type="match status" value="1"/>
</dbReference>
<evidence type="ECO:0000313" key="1">
    <source>
        <dbReference type="EMBL" id="GAA3283002.1"/>
    </source>
</evidence>
<accession>A0ABP6RB50</accession>
<protein>
    <submittedName>
        <fullName evidence="1">Glutaredoxin family protein</fullName>
    </submittedName>
</protein>
<reference evidence="2" key="1">
    <citation type="journal article" date="2019" name="Int. J. Syst. Evol. Microbiol.">
        <title>The Global Catalogue of Microorganisms (GCM) 10K type strain sequencing project: providing services to taxonomists for standard genome sequencing and annotation.</title>
        <authorList>
            <consortium name="The Broad Institute Genomics Platform"/>
            <consortium name="The Broad Institute Genome Sequencing Center for Infectious Disease"/>
            <person name="Wu L."/>
            <person name="Ma J."/>
        </authorList>
    </citation>
    <scope>NUCLEOTIDE SEQUENCE [LARGE SCALE GENOMIC DNA]</scope>
    <source>
        <strain evidence="2">JCM 11483</strain>
    </source>
</reference>
<keyword evidence="2" id="KW-1185">Reference proteome</keyword>
<comment type="caution">
    <text evidence="1">The sequence shown here is derived from an EMBL/GenBank/DDBJ whole genome shotgun (WGS) entry which is preliminary data.</text>
</comment>
<dbReference type="Proteomes" id="UP001501736">
    <property type="component" value="Unassembled WGS sequence"/>
</dbReference>
<proteinExistence type="predicted"/>